<comment type="caution">
    <text evidence="9">The sequence shown here is derived from an EMBL/GenBank/DDBJ whole genome shotgun (WGS) entry which is preliminary data.</text>
</comment>
<evidence type="ECO:0000256" key="7">
    <source>
        <dbReference type="SAM" id="Phobius"/>
    </source>
</evidence>
<dbReference type="GO" id="GO:0009055">
    <property type="term" value="F:electron transfer activity"/>
    <property type="evidence" value="ECO:0007669"/>
    <property type="project" value="InterPro"/>
</dbReference>
<keyword evidence="2 6" id="KW-0349">Heme</keyword>
<dbReference type="Proteomes" id="UP000051913">
    <property type="component" value="Unassembled WGS sequence"/>
</dbReference>
<keyword evidence="10" id="KW-1185">Reference proteome</keyword>
<name>A0A0R3LVX6_9BRAD</name>
<evidence type="ECO:0000256" key="6">
    <source>
        <dbReference type="PROSITE-ProRule" id="PRU00433"/>
    </source>
</evidence>
<feature type="transmembrane region" description="Helical" evidence="7">
    <location>
        <begin position="16"/>
        <end position="35"/>
    </location>
</feature>
<dbReference type="InterPro" id="IPR050597">
    <property type="entry name" value="Cytochrome_c_Oxidase_Subunit"/>
</dbReference>
<organism evidence="9 10">
    <name type="scientific">Bradyrhizobium valentinum</name>
    <dbReference type="NCBI Taxonomy" id="1518501"/>
    <lineage>
        <taxon>Bacteria</taxon>
        <taxon>Pseudomonadati</taxon>
        <taxon>Pseudomonadota</taxon>
        <taxon>Alphaproteobacteria</taxon>
        <taxon>Hyphomicrobiales</taxon>
        <taxon>Nitrobacteraceae</taxon>
        <taxon>Bradyrhizobium</taxon>
    </lineage>
</organism>
<dbReference type="PROSITE" id="PS51007">
    <property type="entry name" value="CYTC"/>
    <property type="match status" value="1"/>
</dbReference>
<keyword evidence="5 6" id="KW-0408">Iron</keyword>
<evidence type="ECO:0000313" key="10">
    <source>
        <dbReference type="Proteomes" id="UP000051913"/>
    </source>
</evidence>
<dbReference type="Pfam" id="PF13442">
    <property type="entry name" value="Cytochrome_CBB3"/>
    <property type="match status" value="1"/>
</dbReference>
<proteinExistence type="predicted"/>
<dbReference type="InterPro" id="IPR036909">
    <property type="entry name" value="Cyt_c-like_dom_sf"/>
</dbReference>
<keyword evidence="7" id="KW-0472">Membrane</keyword>
<dbReference type="STRING" id="1518501.CQ10_05790"/>
<evidence type="ECO:0000256" key="1">
    <source>
        <dbReference type="ARBA" id="ARBA00022448"/>
    </source>
</evidence>
<evidence type="ECO:0000256" key="5">
    <source>
        <dbReference type="ARBA" id="ARBA00023004"/>
    </source>
</evidence>
<feature type="domain" description="Cytochrome c" evidence="8">
    <location>
        <begin position="41"/>
        <end position="117"/>
    </location>
</feature>
<dbReference type="GO" id="GO:0020037">
    <property type="term" value="F:heme binding"/>
    <property type="evidence" value="ECO:0007669"/>
    <property type="project" value="InterPro"/>
</dbReference>
<evidence type="ECO:0000313" key="9">
    <source>
        <dbReference type="EMBL" id="KRR09229.1"/>
    </source>
</evidence>
<keyword evidence="4" id="KW-0249">Electron transport</keyword>
<dbReference type="SUPFAM" id="SSF46626">
    <property type="entry name" value="Cytochrome c"/>
    <property type="match status" value="1"/>
</dbReference>
<reference evidence="9 10" key="1">
    <citation type="submission" date="2014-03" db="EMBL/GenBank/DDBJ databases">
        <title>Bradyrhizobium valentinum sp. nov., isolated from effective nodules of Lupinus mariae-josephae, a lupine endemic of basic-lime soils in Eastern Spain.</title>
        <authorList>
            <person name="Duran D."/>
            <person name="Rey L."/>
            <person name="Navarro A."/>
            <person name="Busquets A."/>
            <person name="Imperial J."/>
            <person name="Ruiz-Argueso T."/>
        </authorList>
    </citation>
    <scope>NUCLEOTIDE SEQUENCE [LARGE SCALE GENOMIC DNA]</scope>
    <source>
        <strain evidence="9 10">LmjM3</strain>
    </source>
</reference>
<accession>A0A0R3LVX6</accession>
<dbReference type="AlphaFoldDB" id="A0A0R3LVX6"/>
<keyword evidence="7" id="KW-1133">Transmembrane helix</keyword>
<dbReference type="InterPro" id="IPR009056">
    <property type="entry name" value="Cyt_c-like_dom"/>
</dbReference>
<keyword evidence="3 6" id="KW-0479">Metal-binding</keyword>
<dbReference type="Gene3D" id="1.10.760.10">
    <property type="entry name" value="Cytochrome c-like domain"/>
    <property type="match status" value="1"/>
</dbReference>
<evidence type="ECO:0000256" key="4">
    <source>
        <dbReference type="ARBA" id="ARBA00022982"/>
    </source>
</evidence>
<sequence>MSKGIGDRKYRDGAGLSMRTIIAVSIAAGSFIILADRSQAADRDGGAQLAAMCASCHRLDGGDGGIPTILGMSPEMLARAMLAYRSRERPSHIMRAIALSLSDEEIATVARYLAALNK</sequence>
<gene>
    <name evidence="9" type="ORF">CP49_09635</name>
</gene>
<evidence type="ECO:0000256" key="3">
    <source>
        <dbReference type="ARBA" id="ARBA00022723"/>
    </source>
</evidence>
<dbReference type="GO" id="GO:0046872">
    <property type="term" value="F:metal ion binding"/>
    <property type="evidence" value="ECO:0007669"/>
    <property type="project" value="UniProtKB-KW"/>
</dbReference>
<keyword evidence="1" id="KW-0813">Transport</keyword>
<evidence type="ECO:0000259" key="8">
    <source>
        <dbReference type="PROSITE" id="PS51007"/>
    </source>
</evidence>
<dbReference type="PANTHER" id="PTHR33751">
    <property type="entry name" value="CBB3-TYPE CYTOCHROME C OXIDASE SUBUNIT FIXP"/>
    <property type="match status" value="1"/>
</dbReference>
<evidence type="ECO:0000256" key="2">
    <source>
        <dbReference type="ARBA" id="ARBA00022617"/>
    </source>
</evidence>
<keyword evidence="7" id="KW-0812">Transmembrane</keyword>
<dbReference type="EMBL" id="LLXX01000067">
    <property type="protein sequence ID" value="KRR09229.1"/>
    <property type="molecule type" value="Genomic_DNA"/>
</dbReference>
<dbReference type="PANTHER" id="PTHR33751:SF9">
    <property type="entry name" value="CYTOCHROME C4"/>
    <property type="match status" value="1"/>
</dbReference>
<protein>
    <recommendedName>
        <fullName evidence="8">Cytochrome c domain-containing protein</fullName>
    </recommendedName>
</protein>